<dbReference type="EMBL" id="CP095045">
    <property type="protein sequence ID" value="UOQ56454.1"/>
    <property type="molecule type" value="Genomic_DNA"/>
</dbReference>
<dbReference type="InterPro" id="IPR019606">
    <property type="entry name" value="GerMN"/>
</dbReference>
<protein>
    <submittedName>
        <fullName evidence="2">LpqB family beta-propeller domain-containing protein</fullName>
    </submittedName>
</protein>
<name>A0ABY4FIF2_9MICO</name>
<sequence>MSAKVQGGRGARTGRRLAAATGAVLALLLAGCTSIPGAGSVQTGLKDLERVEQASIRYNADGPVAGASQEDIARAFVVAAISPTDDYAVAREFLVPEYAAQWDPSYGVLVDDGSRSYTADGAAAGVMSLSATAKVDADGVLLPVGPGPETELRFEFERVGGEWRISSAPAGIILDSTKFQEIWTPQQLYFVGAGNVLVPETRWYLARSSLATEIVGALLDGPGERMREAVHSGFPAGTALVSSSVPIVDGRARIDLTAELLEAGAPAMAEVRQQLATSLQSVAGVTGFELLVEGTEVRDTPGGASSAPATVSEVSNPAVLTDGRFGTLVSGEFTELSGYAETIAEYEPSAITLALDESAAAVLGPEGATLLDDENSVLIDPRRELLAPAFDRLGFVWTVQATAPQTLQLTARDGTVTSVPAPWLAGRTPVAVRVSPDGARIAALVTSDADSQVLVAAVVRDDEGRPTGTSAEADTVLWAEGTPVDLDWTGQRGVVVLTAEGSTVRVSSCALGQFPSELGAVQGGARVTGGGARSQIRVLGADGALFAAQNSGWQRVDGGIEVLAKRG</sequence>
<dbReference type="Proteomes" id="UP000831786">
    <property type="component" value="Chromosome"/>
</dbReference>
<organism evidence="2 3">
    <name type="scientific">Leucobacter allii</name>
    <dbReference type="NCBI Taxonomy" id="2932247"/>
    <lineage>
        <taxon>Bacteria</taxon>
        <taxon>Bacillati</taxon>
        <taxon>Actinomycetota</taxon>
        <taxon>Actinomycetes</taxon>
        <taxon>Micrococcales</taxon>
        <taxon>Microbacteriaceae</taxon>
        <taxon>Leucobacter</taxon>
    </lineage>
</organism>
<dbReference type="Pfam" id="PF25976">
    <property type="entry name" value="LpqB_N"/>
    <property type="match status" value="1"/>
</dbReference>
<dbReference type="Pfam" id="PF10646">
    <property type="entry name" value="Germane"/>
    <property type="match status" value="1"/>
</dbReference>
<evidence type="ECO:0000313" key="3">
    <source>
        <dbReference type="Proteomes" id="UP000831786"/>
    </source>
</evidence>
<dbReference type="InterPro" id="IPR018910">
    <property type="entry name" value="LpqB_C"/>
</dbReference>
<proteinExistence type="predicted"/>
<dbReference type="PROSITE" id="PS51257">
    <property type="entry name" value="PROKAR_LIPOPROTEIN"/>
    <property type="match status" value="1"/>
</dbReference>
<dbReference type="InterPro" id="IPR059026">
    <property type="entry name" value="LpqB_N"/>
</dbReference>
<evidence type="ECO:0000313" key="2">
    <source>
        <dbReference type="EMBL" id="UOQ56454.1"/>
    </source>
</evidence>
<dbReference type="Pfam" id="PF10647">
    <property type="entry name" value="Gmad1"/>
    <property type="match status" value="1"/>
</dbReference>
<reference evidence="2 3" key="1">
    <citation type="submission" date="2022-04" db="EMBL/GenBank/DDBJ databases">
        <title>Leucobacter sp. isolated from rhizosphere of garlic.</title>
        <authorList>
            <person name="Won M."/>
            <person name="Lee C.-M."/>
            <person name="Woen H.-Y."/>
            <person name="Kwon S.-W."/>
        </authorList>
    </citation>
    <scope>NUCLEOTIDE SEQUENCE [LARGE SCALE GENOMIC DNA]</scope>
    <source>
        <strain evidence="2 3">H21R-40</strain>
    </source>
</reference>
<gene>
    <name evidence="2" type="ORF">MUN78_12310</name>
</gene>
<evidence type="ECO:0000259" key="1">
    <source>
        <dbReference type="SMART" id="SM00909"/>
    </source>
</evidence>
<keyword evidence="3" id="KW-1185">Reference proteome</keyword>
<accession>A0ABY4FIF2</accession>
<feature type="domain" description="GerMN" evidence="1">
    <location>
        <begin position="211"/>
        <end position="301"/>
    </location>
</feature>
<dbReference type="SMART" id="SM00909">
    <property type="entry name" value="Germane"/>
    <property type="match status" value="1"/>
</dbReference>
<dbReference type="RefSeq" id="WP_244726780.1">
    <property type="nucleotide sequence ID" value="NZ_CP095045.1"/>
</dbReference>